<feature type="transmembrane region" description="Helical" evidence="8">
    <location>
        <begin position="249"/>
        <end position="273"/>
    </location>
</feature>
<keyword evidence="6 8" id="KW-1133">Transmembrane helix</keyword>
<dbReference type="InterPro" id="IPR004695">
    <property type="entry name" value="SLAC1/Mae1/Ssu1/TehA"/>
</dbReference>
<sequence>MPSSSEDDKSSDTVADYRNTHTRWQRLCCVVDRWFITGFTPAYFTSVMGTGISSNIMYNFPWPAHWLRVCACIMFGVAMFFFCWLTVFLVVATVKRPERRIAFTWDPDVAPYMGCMAMGYMTLVNFIYYLAKPHHRLTSVGIFVLWWISVALSVYTGVIVFFFCYIGKNKHAHKLKHQDLHLSILLPIVTITVASSQGNIFLLDLPRVNLQVLTFIVTFLLWAVAVGVAFMITTINLSRLFIHKSPPTSLVFTSFLPVGFLGQGGYGVALMGYNLHHLIMGSSSDMHEKYMAFMASSENMAVVKEIVATVFIVVFSMVDTVLLGLGYFFTAIAVFSCVAKSKPFAKTPNPEHVHSRYGFVYFSRTFWAMTFPLGTMSLAQSQLEKNFGPGLMFFKAMGAIYAVVLFVITIGCVIGVFCYVFDALRYIMVPRPKHDIV</sequence>
<name>A0A642UID9_DIURU</name>
<dbReference type="GO" id="GO:0000319">
    <property type="term" value="F:sulfite transmembrane transporter activity"/>
    <property type="evidence" value="ECO:0007669"/>
    <property type="project" value="TreeGrafter"/>
</dbReference>
<dbReference type="GeneID" id="54782922"/>
<dbReference type="PANTHER" id="PTHR31686:SF1">
    <property type="entry name" value="SULFITE EFFLUX PUMP SSU1"/>
    <property type="match status" value="1"/>
</dbReference>
<evidence type="ECO:0000256" key="7">
    <source>
        <dbReference type="ARBA" id="ARBA00023136"/>
    </source>
</evidence>
<dbReference type="Pfam" id="PF03595">
    <property type="entry name" value="SLAC1"/>
    <property type="match status" value="1"/>
</dbReference>
<dbReference type="PANTHER" id="PTHR31686">
    <property type="match status" value="1"/>
</dbReference>
<comment type="similarity">
    <text evidence="2">Belongs to the tellurite-resistance/dicarboxylate transporter (TDT) family.</text>
</comment>
<evidence type="ECO:0000256" key="2">
    <source>
        <dbReference type="ARBA" id="ARBA00008566"/>
    </source>
</evidence>
<accession>A0A642UID9</accession>
<evidence type="ECO:0000256" key="6">
    <source>
        <dbReference type="ARBA" id="ARBA00022989"/>
    </source>
</evidence>
<dbReference type="VEuPathDB" id="FungiDB:DIURU_004271"/>
<evidence type="ECO:0000313" key="10">
    <source>
        <dbReference type="Proteomes" id="UP000449547"/>
    </source>
</evidence>
<keyword evidence="5 8" id="KW-0812">Transmembrane</keyword>
<dbReference type="InterPro" id="IPR051629">
    <property type="entry name" value="Sulfite_efflux_TDT"/>
</dbReference>
<keyword evidence="3" id="KW-0813">Transport</keyword>
<dbReference type="Gene3D" id="1.50.10.150">
    <property type="entry name" value="Voltage-dependent anion channel"/>
    <property type="match status" value="1"/>
</dbReference>
<keyword evidence="4" id="KW-1003">Cell membrane</keyword>
<feature type="transmembrane region" description="Helical" evidence="8">
    <location>
        <begin position="399"/>
        <end position="421"/>
    </location>
</feature>
<feature type="transmembrane region" description="Helical" evidence="8">
    <location>
        <begin position="212"/>
        <end position="237"/>
    </location>
</feature>
<feature type="transmembrane region" description="Helical" evidence="8">
    <location>
        <begin position="112"/>
        <end position="131"/>
    </location>
</feature>
<evidence type="ECO:0000256" key="1">
    <source>
        <dbReference type="ARBA" id="ARBA00004651"/>
    </source>
</evidence>
<feature type="transmembrane region" description="Helical" evidence="8">
    <location>
        <begin position="306"/>
        <end position="339"/>
    </location>
</feature>
<evidence type="ECO:0000256" key="5">
    <source>
        <dbReference type="ARBA" id="ARBA00022692"/>
    </source>
</evidence>
<keyword evidence="7 8" id="KW-0472">Membrane</keyword>
<evidence type="ECO:0000256" key="8">
    <source>
        <dbReference type="SAM" id="Phobius"/>
    </source>
</evidence>
<organism evidence="9 10">
    <name type="scientific">Diutina rugosa</name>
    <name type="common">Yeast</name>
    <name type="synonym">Candida rugosa</name>
    <dbReference type="NCBI Taxonomy" id="5481"/>
    <lineage>
        <taxon>Eukaryota</taxon>
        <taxon>Fungi</taxon>
        <taxon>Dikarya</taxon>
        <taxon>Ascomycota</taxon>
        <taxon>Saccharomycotina</taxon>
        <taxon>Pichiomycetes</taxon>
        <taxon>Debaryomycetaceae</taxon>
        <taxon>Diutina</taxon>
    </lineage>
</organism>
<comment type="subcellular location">
    <subcellularLocation>
        <location evidence="1">Cell membrane</location>
        <topology evidence="1">Multi-pass membrane protein</topology>
    </subcellularLocation>
</comment>
<dbReference type="EMBL" id="SWFT01000122">
    <property type="protein sequence ID" value="KAA8899604.1"/>
    <property type="molecule type" value="Genomic_DNA"/>
</dbReference>
<evidence type="ECO:0008006" key="11">
    <source>
        <dbReference type="Google" id="ProtNLM"/>
    </source>
</evidence>
<proteinExistence type="inferred from homology"/>
<evidence type="ECO:0000313" key="9">
    <source>
        <dbReference type="EMBL" id="KAA8899604.1"/>
    </source>
</evidence>
<keyword evidence="10" id="KW-1185">Reference proteome</keyword>
<gene>
    <name evidence="9" type="ORF">DIURU_004271</name>
</gene>
<evidence type="ECO:0000256" key="3">
    <source>
        <dbReference type="ARBA" id="ARBA00022448"/>
    </source>
</evidence>
<dbReference type="RefSeq" id="XP_034011005.1">
    <property type="nucleotide sequence ID" value="XM_034157126.1"/>
</dbReference>
<feature type="transmembrane region" description="Helical" evidence="8">
    <location>
        <begin position="359"/>
        <end position="379"/>
    </location>
</feature>
<dbReference type="AlphaFoldDB" id="A0A642UID9"/>
<dbReference type="Proteomes" id="UP000449547">
    <property type="component" value="Unassembled WGS sequence"/>
</dbReference>
<dbReference type="InterPro" id="IPR038665">
    <property type="entry name" value="Voltage-dep_anion_channel_sf"/>
</dbReference>
<dbReference type="CDD" id="cd09318">
    <property type="entry name" value="TDT_SSU1"/>
    <property type="match status" value="1"/>
</dbReference>
<feature type="transmembrane region" description="Helical" evidence="8">
    <location>
        <begin position="143"/>
        <end position="167"/>
    </location>
</feature>
<feature type="transmembrane region" description="Helical" evidence="8">
    <location>
        <begin position="179"/>
        <end position="200"/>
    </location>
</feature>
<dbReference type="GO" id="GO:0005886">
    <property type="term" value="C:plasma membrane"/>
    <property type="evidence" value="ECO:0007669"/>
    <property type="project" value="UniProtKB-SubCell"/>
</dbReference>
<reference evidence="9 10" key="1">
    <citation type="submission" date="2019-07" db="EMBL/GenBank/DDBJ databases">
        <title>Genome assembly of two rare yeast pathogens: Diutina rugosa and Trichomonascus ciferrii.</title>
        <authorList>
            <person name="Mixao V."/>
            <person name="Saus E."/>
            <person name="Hansen A."/>
            <person name="Lass-Flor C."/>
            <person name="Gabaldon T."/>
        </authorList>
    </citation>
    <scope>NUCLEOTIDE SEQUENCE [LARGE SCALE GENOMIC DNA]</scope>
    <source>
        <strain evidence="9 10">CBS 613</strain>
    </source>
</reference>
<comment type="caution">
    <text evidence="9">The sequence shown here is derived from an EMBL/GenBank/DDBJ whole genome shotgun (WGS) entry which is preliminary data.</text>
</comment>
<protein>
    <recommendedName>
        <fullName evidence="11">Sulfite efflux pump SSU1</fullName>
    </recommendedName>
</protein>
<evidence type="ECO:0000256" key="4">
    <source>
        <dbReference type="ARBA" id="ARBA00022475"/>
    </source>
</evidence>
<feature type="transmembrane region" description="Helical" evidence="8">
    <location>
        <begin position="66"/>
        <end position="91"/>
    </location>
</feature>
<dbReference type="OMA" id="FLATCPM"/>
<dbReference type="OrthoDB" id="1099at2759"/>